<proteinExistence type="predicted"/>
<evidence type="ECO:0000313" key="2">
    <source>
        <dbReference type="EMBL" id="KEY75104.1"/>
    </source>
</evidence>
<accession>A0A084BC25</accession>
<evidence type="ECO:0000256" key="1">
    <source>
        <dbReference type="SAM" id="SignalP"/>
    </source>
</evidence>
<reference evidence="2 3" key="1">
    <citation type="journal article" date="2014" name="BMC Genomics">
        <title>Comparative genome sequencing reveals chemotype-specific gene clusters in the toxigenic black mold Stachybotrys.</title>
        <authorList>
            <person name="Semeiks J."/>
            <person name="Borek D."/>
            <person name="Otwinowski Z."/>
            <person name="Grishin N.V."/>
        </authorList>
    </citation>
    <scope>NUCLEOTIDE SEQUENCE [LARGE SCALE GENOMIC DNA]</scope>
    <source>
        <strain evidence="3">CBS 109288 / IBT 7711</strain>
    </source>
</reference>
<evidence type="ECO:0000313" key="3">
    <source>
        <dbReference type="Proteomes" id="UP000028045"/>
    </source>
</evidence>
<dbReference type="HOGENOM" id="CLU_1272997_0_0_1"/>
<sequence>MKHSLFSIATVALSLVGVQAQRTLRLPPRPVLPRPGQLELSVDDLVDGINQLTNLTRNTNDIFTEVFDELENVDVDVLVREIPSLLRNLGSLPAILERDILLLAQVQLPTDIRPSNATTICEEFTEFTIAQSELAQNIASGSEFLAGSPQADALAIPLSNILTLVRRLADNIYRVIPSCADDVDEAVDDLQGTINTVSIELTRASKSTTATASPTAS</sequence>
<dbReference type="AlphaFoldDB" id="A0A084BC25"/>
<organism evidence="2 3">
    <name type="scientific">Stachybotrys chartarum (strain CBS 109288 / IBT 7711)</name>
    <name type="common">Toxic black mold</name>
    <name type="synonym">Stilbospora chartarum</name>
    <dbReference type="NCBI Taxonomy" id="1280523"/>
    <lineage>
        <taxon>Eukaryota</taxon>
        <taxon>Fungi</taxon>
        <taxon>Dikarya</taxon>
        <taxon>Ascomycota</taxon>
        <taxon>Pezizomycotina</taxon>
        <taxon>Sordariomycetes</taxon>
        <taxon>Hypocreomycetidae</taxon>
        <taxon>Hypocreales</taxon>
        <taxon>Stachybotryaceae</taxon>
        <taxon>Stachybotrys</taxon>
    </lineage>
</organism>
<feature type="signal peptide" evidence="1">
    <location>
        <begin position="1"/>
        <end position="20"/>
    </location>
</feature>
<dbReference type="EMBL" id="KL647400">
    <property type="protein sequence ID" value="KEY75104.1"/>
    <property type="molecule type" value="Genomic_DNA"/>
</dbReference>
<gene>
    <name evidence="2" type="ORF">S7711_10478</name>
</gene>
<dbReference type="Proteomes" id="UP000028045">
    <property type="component" value="Unassembled WGS sequence"/>
</dbReference>
<name>A0A084BC25_STACB</name>
<keyword evidence="1" id="KW-0732">Signal</keyword>
<dbReference type="OrthoDB" id="10370536at2759"/>
<feature type="chain" id="PRO_5001771959" evidence="1">
    <location>
        <begin position="21"/>
        <end position="217"/>
    </location>
</feature>
<protein>
    <submittedName>
        <fullName evidence="2">Uncharacterized protein</fullName>
    </submittedName>
</protein>
<keyword evidence="3" id="KW-1185">Reference proteome</keyword>